<feature type="domain" description="GIY-YIG" evidence="1">
    <location>
        <begin position="15"/>
        <end position="185"/>
    </location>
</feature>
<organism evidence="2 3">
    <name type="scientific">Paenibacillus aurantius</name>
    <dbReference type="NCBI Taxonomy" id="2918900"/>
    <lineage>
        <taxon>Bacteria</taxon>
        <taxon>Bacillati</taxon>
        <taxon>Bacillota</taxon>
        <taxon>Bacilli</taxon>
        <taxon>Bacillales</taxon>
        <taxon>Paenibacillaceae</taxon>
        <taxon>Paenibacillus</taxon>
    </lineage>
</organism>
<name>A0AA96REX6_9BACL</name>
<protein>
    <recommendedName>
        <fullName evidence="1">GIY-YIG domain-containing protein</fullName>
    </recommendedName>
</protein>
<dbReference type="InterPro" id="IPR058782">
    <property type="entry name" value="GIY_YIG_3"/>
</dbReference>
<sequence length="202" mass="23205">MHQIVSTRSRFHFPIEYTQIPKNGIYIVFEKGESGHGGERIVRIGTHTGKNQLRSRLKQHFVQQNKDRSIFRKNVGRCFLNHANDPYLPIWELDLTTRESKARNGHFVDGVYQQHIESKVSEYIQSSFSFALLEVAEKEERLYLESRLISTVSCCTECGPSGSWLGLSSPVQKIKQSGMWQVNELYKEPLSVEETRGLAGYP</sequence>
<dbReference type="RefSeq" id="WP_315604452.1">
    <property type="nucleotide sequence ID" value="NZ_CP130318.1"/>
</dbReference>
<dbReference type="EMBL" id="CP130318">
    <property type="protein sequence ID" value="WNQ10678.1"/>
    <property type="molecule type" value="Genomic_DNA"/>
</dbReference>
<dbReference type="Proteomes" id="UP001305702">
    <property type="component" value="Chromosome"/>
</dbReference>
<keyword evidence="3" id="KW-1185">Reference proteome</keyword>
<evidence type="ECO:0000313" key="3">
    <source>
        <dbReference type="Proteomes" id="UP001305702"/>
    </source>
</evidence>
<dbReference type="KEGG" id="paun:MJA45_24150"/>
<reference evidence="2 3" key="1">
    <citation type="submission" date="2022-02" db="EMBL/GenBank/DDBJ databases">
        <title>Paenibacillus sp. MBLB1776 Whole Genome Shotgun Sequencing.</title>
        <authorList>
            <person name="Hwang C.Y."/>
            <person name="Cho E.-S."/>
            <person name="Seo M.-J."/>
        </authorList>
    </citation>
    <scope>NUCLEOTIDE SEQUENCE [LARGE SCALE GENOMIC DNA]</scope>
    <source>
        <strain evidence="2 3">MBLB1776</strain>
    </source>
</reference>
<proteinExistence type="predicted"/>
<evidence type="ECO:0000313" key="2">
    <source>
        <dbReference type="EMBL" id="WNQ10678.1"/>
    </source>
</evidence>
<dbReference type="AlphaFoldDB" id="A0AA96REX6"/>
<dbReference type="Pfam" id="PF26468">
    <property type="entry name" value="GIY_YIG_3"/>
    <property type="match status" value="1"/>
</dbReference>
<gene>
    <name evidence="2" type="ORF">MJA45_24150</name>
</gene>
<accession>A0AA96REX6</accession>
<evidence type="ECO:0000259" key="1">
    <source>
        <dbReference type="Pfam" id="PF26468"/>
    </source>
</evidence>